<protein>
    <submittedName>
        <fullName evidence="1">Uncharacterized protein</fullName>
    </submittedName>
</protein>
<accession>C9LH91</accession>
<evidence type="ECO:0000313" key="2">
    <source>
        <dbReference type="Proteomes" id="UP000003460"/>
    </source>
</evidence>
<evidence type="ECO:0000313" key="1">
    <source>
        <dbReference type="EMBL" id="EEX72049.1"/>
    </source>
</evidence>
<dbReference type="AlphaFoldDB" id="C9LH91"/>
<keyword evidence="2" id="KW-1185">Reference proteome</keyword>
<sequence length="52" mass="5956">MGASASESLVYRHLNLHKKRLIIKSITNKSKKTPFTLVIKKVYARDEKGLRS</sequence>
<name>C9LH91_9BACT</name>
<organism evidence="1 2">
    <name type="scientific">Alloprevotella tannerae ATCC 51259</name>
    <dbReference type="NCBI Taxonomy" id="626522"/>
    <lineage>
        <taxon>Bacteria</taxon>
        <taxon>Pseudomonadati</taxon>
        <taxon>Bacteroidota</taxon>
        <taxon>Bacteroidia</taxon>
        <taxon>Bacteroidales</taxon>
        <taxon>Prevotellaceae</taxon>
        <taxon>Alloprevotella</taxon>
    </lineage>
</organism>
<comment type="caution">
    <text evidence="1">The sequence shown here is derived from an EMBL/GenBank/DDBJ whole genome shotgun (WGS) entry which is preliminary data.</text>
</comment>
<proteinExistence type="predicted"/>
<gene>
    <name evidence="1" type="ORF">GCWU000325_01592</name>
</gene>
<dbReference type="HOGENOM" id="CLU_3083331_0_0_10"/>
<dbReference type="Proteomes" id="UP000003460">
    <property type="component" value="Unassembled WGS sequence"/>
</dbReference>
<dbReference type="EMBL" id="ACIJ02000018">
    <property type="protein sequence ID" value="EEX72049.1"/>
    <property type="molecule type" value="Genomic_DNA"/>
</dbReference>
<reference evidence="1" key="1">
    <citation type="submission" date="2009-09" db="EMBL/GenBank/DDBJ databases">
        <authorList>
            <person name="Weinstock G."/>
            <person name="Sodergren E."/>
            <person name="Clifton S."/>
            <person name="Fulton L."/>
            <person name="Fulton B."/>
            <person name="Courtney L."/>
            <person name="Fronick C."/>
            <person name="Harrison M."/>
            <person name="Strong C."/>
            <person name="Farmer C."/>
            <person name="Delahaunty K."/>
            <person name="Markovic C."/>
            <person name="Hall O."/>
            <person name="Minx P."/>
            <person name="Tomlinson C."/>
            <person name="Mitreva M."/>
            <person name="Nelson J."/>
            <person name="Hou S."/>
            <person name="Wollam A."/>
            <person name="Pepin K.H."/>
            <person name="Johnson M."/>
            <person name="Bhonagiri V."/>
            <person name="Nash W.E."/>
            <person name="Warren W."/>
            <person name="Chinwalla A."/>
            <person name="Mardis E.R."/>
            <person name="Wilson R.K."/>
        </authorList>
    </citation>
    <scope>NUCLEOTIDE SEQUENCE [LARGE SCALE GENOMIC DNA]</scope>
    <source>
        <strain evidence="1">ATCC 51259</strain>
    </source>
</reference>